<sequence length="119" mass="14065">MRNFLDSQISERKIIILYFIKIFLIQKKINALLIVAQVFQSIGKIYLKSFSSFLNSIKLPVTKIREKIISCVKAINLQINHFNFISFQLTSKRYQLFYNSLKKLNMPIVVEIIFVFIEN</sequence>
<comment type="caution">
    <text evidence="1">The sequence shown here is derived from an EMBL/GenBank/DDBJ whole genome shotgun (WGS) entry which is preliminary data.</text>
</comment>
<organism evidence="1 2">
    <name type="scientific">Brachionus plicatilis</name>
    <name type="common">Marine rotifer</name>
    <name type="synonym">Brachionus muelleri</name>
    <dbReference type="NCBI Taxonomy" id="10195"/>
    <lineage>
        <taxon>Eukaryota</taxon>
        <taxon>Metazoa</taxon>
        <taxon>Spiralia</taxon>
        <taxon>Gnathifera</taxon>
        <taxon>Rotifera</taxon>
        <taxon>Eurotatoria</taxon>
        <taxon>Monogononta</taxon>
        <taxon>Pseudotrocha</taxon>
        <taxon>Ploima</taxon>
        <taxon>Brachionidae</taxon>
        <taxon>Brachionus</taxon>
    </lineage>
</organism>
<reference evidence="1 2" key="1">
    <citation type="journal article" date="2018" name="Sci. Rep.">
        <title>Genomic signatures of local adaptation to the degree of environmental predictability in rotifers.</title>
        <authorList>
            <person name="Franch-Gras L."/>
            <person name="Hahn C."/>
            <person name="Garcia-Roger E.M."/>
            <person name="Carmona M.J."/>
            <person name="Serra M."/>
            <person name="Gomez A."/>
        </authorList>
    </citation>
    <scope>NUCLEOTIDE SEQUENCE [LARGE SCALE GENOMIC DNA]</scope>
    <source>
        <strain evidence="1">HYR1</strain>
    </source>
</reference>
<proteinExistence type="predicted"/>
<dbReference type="EMBL" id="REGN01001512">
    <property type="protein sequence ID" value="RNA34244.1"/>
    <property type="molecule type" value="Genomic_DNA"/>
</dbReference>
<keyword evidence="2" id="KW-1185">Reference proteome</keyword>
<name>A0A3M7SEJ9_BRAPC</name>
<evidence type="ECO:0000313" key="1">
    <source>
        <dbReference type="EMBL" id="RNA34244.1"/>
    </source>
</evidence>
<dbReference type="AlphaFoldDB" id="A0A3M7SEJ9"/>
<dbReference type="Proteomes" id="UP000276133">
    <property type="component" value="Unassembled WGS sequence"/>
</dbReference>
<evidence type="ECO:0000313" key="2">
    <source>
        <dbReference type="Proteomes" id="UP000276133"/>
    </source>
</evidence>
<accession>A0A3M7SEJ9</accession>
<protein>
    <submittedName>
        <fullName evidence="1">Uncharacterized protein</fullName>
    </submittedName>
</protein>
<gene>
    <name evidence="1" type="ORF">BpHYR1_000073</name>
</gene>